<dbReference type="InterPro" id="IPR055706">
    <property type="entry name" value="Slg1/2_DUF7282"/>
</dbReference>
<dbReference type="Proteomes" id="UP001596201">
    <property type="component" value="Unassembled WGS sequence"/>
</dbReference>
<organism evidence="4 5">
    <name type="scientific">Salinirubrum litoreum</name>
    <dbReference type="NCBI Taxonomy" id="1126234"/>
    <lineage>
        <taxon>Archaea</taxon>
        <taxon>Methanobacteriati</taxon>
        <taxon>Methanobacteriota</taxon>
        <taxon>Stenosarchaea group</taxon>
        <taxon>Halobacteria</taxon>
        <taxon>Halobacteriales</taxon>
        <taxon>Haloferacaceae</taxon>
        <taxon>Salinirubrum</taxon>
    </lineage>
</organism>
<evidence type="ECO:0000313" key="4">
    <source>
        <dbReference type="EMBL" id="MFC5368852.1"/>
    </source>
</evidence>
<feature type="domain" description="CARDB" evidence="2">
    <location>
        <begin position="420"/>
        <end position="513"/>
    </location>
</feature>
<proteinExistence type="predicted"/>
<gene>
    <name evidence="4" type="ORF">ACFPJ5_18155</name>
</gene>
<comment type="caution">
    <text evidence="4">The sequence shown here is derived from an EMBL/GenBank/DDBJ whole genome shotgun (WGS) entry which is preliminary data.</text>
</comment>
<feature type="region of interest" description="Disordered" evidence="1">
    <location>
        <begin position="774"/>
        <end position="797"/>
    </location>
</feature>
<dbReference type="InterPro" id="IPR013783">
    <property type="entry name" value="Ig-like_fold"/>
</dbReference>
<evidence type="ECO:0000256" key="1">
    <source>
        <dbReference type="SAM" id="MobiDB-lite"/>
    </source>
</evidence>
<dbReference type="Pfam" id="PF07705">
    <property type="entry name" value="CARDB"/>
    <property type="match status" value="2"/>
</dbReference>
<name>A0ABD5RFK3_9EURY</name>
<dbReference type="Gene3D" id="2.60.40.10">
    <property type="entry name" value="Immunoglobulins"/>
    <property type="match status" value="2"/>
</dbReference>
<dbReference type="RefSeq" id="WP_227231419.1">
    <property type="nucleotide sequence ID" value="NZ_JAJCVJ010000003.1"/>
</dbReference>
<evidence type="ECO:0000259" key="2">
    <source>
        <dbReference type="Pfam" id="PF07705"/>
    </source>
</evidence>
<feature type="domain" description="CARDB" evidence="2">
    <location>
        <begin position="186"/>
        <end position="275"/>
    </location>
</feature>
<dbReference type="InterPro" id="IPR011635">
    <property type="entry name" value="CARDB"/>
</dbReference>
<feature type="domain" description="DUF7282" evidence="3">
    <location>
        <begin position="290"/>
        <end position="412"/>
    </location>
</feature>
<sequence>MIQTLTNHKLLTVTVAVLVVFGGGVAAVPAAVFDDPAQQAGPTTPVVVQPGSGSVDVGDTTTFDVVVADANGGVGAYNITVGLTDSSVASITDVEFGGDPGLTETPVETGSSVTARAALADTADTGSVTILTVTVDGLADGTTDLTVDVNALGTEEGVNYAVPQATDGTLTVGTGDEPPAPASFDVSNLDAPATATAGDAIDVSADVTNTGEQAGTQTVEFRLDLNQDGTLAEDETLTSQEVSLDPGETTTVTFADLDTTGLSGEYAHGVFTDDDSATATIAVEEPAPTADVTFENQTTDGTTVVVDSVTMSDGGFVAIHNSSLFDGNVIGSVIGVSDYLAPGTHEDVEVTLYDVPGANFNVDSLPANETLVAMPHLDTNGNETYDFVASGGEADGPYTADGGAVIDTAEITVEQEPANFDVSNLDAPESVDEGDLIDVSADVTNTGEQAGTQTVEFRLDLNQDGTLSEDEALTSQELSLEPGETTTVTFEDLDTSGLDGEYQHGVFTDDDNATATIEVDEDDPAPEPPTADVTFADQTSDGTTVVVDSVTMSEGGFVAIHNSSLFDGNVIGSVIGVSDYLAPGTHEDVEVTLYDVPGASFNVDRLPADEELVAMPHLDTDGDEQYGFVATGGEVDGPYTEDGSAVIDTAQITVEADEEPETVFYQLDFIGGEPYEELGPNVDNGFYADDDEDRLFRYAHGNSDEGITSKDTAWPSAELRQCVEYGHINQDGDTASITFTVNESCEDVTLSLALYEKPGPGFDREATQTLVASDSGTFDSGTHTLTVELPDGEDSEE</sequence>
<evidence type="ECO:0000259" key="3">
    <source>
        <dbReference type="Pfam" id="PF23951"/>
    </source>
</evidence>
<protein>
    <submittedName>
        <fullName evidence="4">CARDB domain-containing protein</fullName>
    </submittedName>
</protein>
<dbReference type="AlphaFoldDB" id="A0ABD5RFK3"/>
<dbReference type="Pfam" id="PF23951">
    <property type="entry name" value="DUF7282"/>
    <property type="match status" value="2"/>
</dbReference>
<keyword evidence="5" id="KW-1185">Reference proteome</keyword>
<evidence type="ECO:0000313" key="5">
    <source>
        <dbReference type="Proteomes" id="UP001596201"/>
    </source>
</evidence>
<dbReference type="EMBL" id="JBHSKX010000004">
    <property type="protein sequence ID" value="MFC5368852.1"/>
    <property type="molecule type" value="Genomic_DNA"/>
</dbReference>
<feature type="domain" description="DUF7282" evidence="3">
    <location>
        <begin position="531"/>
        <end position="653"/>
    </location>
</feature>
<feature type="compositionally biased region" description="Polar residues" evidence="1">
    <location>
        <begin position="774"/>
        <end position="785"/>
    </location>
</feature>
<accession>A0ABD5RFK3</accession>
<reference evidence="4 5" key="1">
    <citation type="journal article" date="2019" name="Int. J. Syst. Evol. Microbiol.">
        <title>The Global Catalogue of Microorganisms (GCM) 10K type strain sequencing project: providing services to taxonomists for standard genome sequencing and annotation.</title>
        <authorList>
            <consortium name="The Broad Institute Genomics Platform"/>
            <consortium name="The Broad Institute Genome Sequencing Center for Infectious Disease"/>
            <person name="Wu L."/>
            <person name="Ma J."/>
        </authorList>
    </citation>
    <scope>NUCLEOTIDE SEQUENCE [LARGE SCALE GENOMIC DNA]</scope>
    <source>
        <strain evidence="4 5">CGMCC 1.12237</strain>
    </source>
</reference>